<proteinExistence type="predicted"/>
<evidence type="ECO:0000313" key="3">
    <source>
        <dbReference type="Proteomes" id="UP000317366"/>
    </source>
</evidence>
<organism evidence="2 3">
    <name type="scientific">Eiseniibacteriota bacterium</name>
    <dbReference type="NCBI Taxonomy" id="2212470"/>
    <lineage>
        <taxon>Bacteria</taxon>
        <taxon>Candidatus Eiseniibacteriota</taxon>
    </lineage>
</organism>
<feature type="signal peptide" evidence="1">
    <location>
        <begin position="1"/>
        <end position="27"/>
    </location>
</feature>
<dbReference type="EMBL" id="VBOX01000033">
    <property type="protein sequence ID" value="TMQ64601.1"/>
    <property type="molecule type" value="Genomic_DNA"/>
</dbReference>
<name>A0A538TLV3_UNCEI</name>
<feature type="chain" id="PRO_5022061611" evidence="1">
    <location>
        <begin position="28"/>
        <end position="201"/>
    </location>
</feature>
<dbReference type="Proteomes" id="UP000317366">
    <property type="component" value="Unassembled WGS sequence"/>
</dbReference>
<reference evidence="2 3" key="1">
    <citation type="journal article" date="2019" name="Nat. Microbiol.">
        <title>Mediterranean grassland soil C-N compound turnover is dependent on rainfall and depth, and is mediated by genomically divergent microorganisms.</title>
        <authorList>
            <person name="Diamond S."/>
            <person name="Andeer P.F."/>
            <person name="Li Z."/>
            <person name="Crits-Christoph A."/>
            <person name="Burstein D."/>
            <person name="Anantharaman K."/>
            <person name="Lane K.R."/>
            <person name="Thomas B.C."/>
            <person name="Pan C."/>
            <person name="Northen T.R."/>
            <person name="Banfield J.F."/>
        </authorList>
    </citation>
    <scope>NUCLEOTIDE SEQUENCE [LARGE SCALE GENOMIC DNA]</scope>
    <source>
        <strain evidence="2">WS_7</strain>
    </source>
</reference>
<comment type="caution">
    <text evidence="2">The sequence shown here is derived from an EMBL/GenBank/DDBJ whole genome shotgun (WGS) entry which is preliminary data.</text>
</comment>
<keyword evidence="1" id="KW-0732">Signal</keyword>
<protein>
    <submittedName>
        <fullName evidence="2">Uncharacterized protein</fullName>
    </submittedName>
</protein>
<accession>A0A538TLV3</accession>
<sequence>MRTKRIPTFCVVAFSAALQVTSLPRAAAAYTGGPVKARILGYDPKDAKVFYELQGFDESGEPPKTYCFSLAGPTPESPVHAEALDDWEGGARVRAAWQRWLELYRRLVPLQGLRETEFTVRVHAESTGVDTNWNATRFAAHVEIRTPTGVRAFDLQSFCQPVVRVQGIYRVPRRQELLMIMSYVGCGTPQSWRRRHSTLEG</sequence>
<dbReference type="AlphaFoldDB" id="A0A538TLV3"/>
<evidence type="ECO:0000313" key="2">
    <source>
        <dbReference type="EMBL" id="TMQ64601.1"/>
    </source>
</evidence>
<gene>
    <name evidence="2" type="ORF">E6K77_03650</name>
</gene>
<evidence type="ECO:0000256" key="1">
    <source>
        <dbReference type="SAM" id="SignalP"/>
    </source>
</evidence>